<accession>A0A081RGK6</accession>
<feature type="compositionally biased region" description="Low complexity" evidence="1">
    <location>
        <begin position="20"/>
        <end position="38"/>
    </location>
</feature>
<feature type="region of interest" description="Disordered" evidence="1">
    <location>
        <begin position="1"/>
        <end position="63"/>
    </location>
</feature>
<organism evidence="2 3">
    <name type="scientific">Sphingobium chlorophenolicum</name>
    <dbReference type="NCBI Taxonomy" id="46429"/>
    <lineage>
        <taxon>Bacteria</taxon>
        <taxon>Pseudomonadati</taxon>
        <taxon>Pseudomonadota</taxon>
        <taxon>Alphaproteobacteria</taxon>
        <taxon>Sphingomonadales</taxon>
        <taxon>Sphingomonadaceae</taxon>
        <taxon>Sphingobium</taxon>
    </lineage>
</organism>
<sequence>MNDYFSRSEISPVERSATRAPSAVSAVQPVSSASSTTVRQGGGSSAQTASDDQPSSEGRIASSAEYARVHARIADILAELSSQGSTATVDGAAEEIQSMLPAPQVLVPLPPASKEAVESTIRIAKRIAERAAIAHVAQANIRHGAADQIVAIGA</sequence>
<evidence type="ECO:0000313" key="2">
    <source>
        <dbReference type="EMBL" id="KEQ54329.1"/>
    </source>
</evidence>
<gene>
    <name evidence="2" type="ORF">BV95_01394</name>
</gene>
<reference evidence="2 3" key="1">
    <citation type="submission" date="2014-02" db="EMBL/GenBank/DDBJ databases">
        <title>Whole genome sequence of Sphingobium chlorophenolicum NBRC 16172.</title>
        <authorList>
            <person name="Gan H.M."/>
            <person name="Gan H.Y."/>
            <person name="Chew T.H."/>
            <person name="Savka M.A."/>
        </authorList>
    </citation>
    <scope>NUCLEOTIDE SEQUENCE [LARGE SCALE GENOMIC DNA]</scope>
    <source>
        <strain evidence="2 3">NBRC 16172</strain>
    </source>
</reference>
<feature type="compositionally biased region" description="Polar residues" evidence="1">
    <location>
        <begin position="45"/>
        <end position="56"/>
    </location>
</feature>
<evidence type="ECO:0000256" key="1">
    <source>
        <dbReference type="SAM" id="MobiDB-lite"/>
    </source>
</evidence>
<dbReference type="AlphaFoldDB" id="A0A081RGK6"/>
<dbReference type="Proteomes" id="UP000028411">
    <property type="component" value="Unassembled WGS sequence"/>
</dbReference>
<dbReference type="EMBL" id="JFHR01000011">
    <property type="protein sequence ID" value="KEQ54329.1"/>
    <property type="molecule type" value="Genomic_DNA"/>
</dbReference>
<dbReference type="RefSeq" id="WP_037449175.1">
    <property type="nucleotide sequence ID" value="NZ_JFHR01000011.1"/>
</dbReference>
<protein>
    <submittedName>
        <fullName evidence="2">Uncharacterized protein</fullName>
    </submittedName>
</protein>
<proteinExistence type="predicted"/>
<evidence type="ECO:0000313" key="3">
    <source>
        <dbReference type="Proteomes" id="UP000028411"/>
    </source>
</evidence>
<name>A0A081RGK6_SPHCR</name>
<dbReference type="OrthoDB" id="7478655at2"/>
<dbReference type="PATRIC" id="fig|46429.4.peg.1360"/>
<comment type="caution">
    <text evidence="2">The sequence shown here is derived from an EMBL/GenBank/DDBJ whole genome shotgun (WGS) entry which is preliminary data.</text>
</comment>